<gene>
    <name evidence="1" type="ORF">AOQ84DRAFT_40240</name>
</gene>
<keyword evidence="2" id="KW-1185">Reference proteome</keyword>
<dbReference type="EMBL" id="KV749656">
    <property type="protein sequence ID" value="OCL08457.1"/>
    <property type="molecule type" value="Genomic_DNA"/>
</dbReference>
<dbReference type="Proteomes" id="UP000250140">
    <property type="component" value="Unassembled WGS sequence"/>
</dbReference>
<dbReference type="AlphaFoldDB" id="A0A8E2F0S0"/>
<evidence type="ECO:0000313" key="1">
    <source>
        <dbReference type="EMBL" id="OCL08457.1"/>
    </source>
</evidence>
<accession>A0A8E2F0S0</accession>
<protein>
    <submittedName>
        <fullName evidence="1">Uncharacterized protein</fullName>
    </submittedName>
</protein>
<name>A0A8E2F0S0_9PEZI</name>
<proteinExistence type="predicted"/>
<sequence length="134" mass="14890">MRPPSPKAPNVVFCLQASLSPDRCAQRASPKRQSQLSFPRPSGQCQMLPAAACDHGMRLIVLRQLPRTPSQCDISFTHRDVQQWLRCRYTDPTQSSPEALLCLLTSIAAPRALQTAMPYHNSPLSAKVGQRVPR</sequence>
<reference evidence="1 2" key="1">
    <citation type="journal article" date="2016" name="Nat. Commun.">
        <title>Ectomycorrhizal ecology is imprinted in the genome of the dominant symbiotic fungus Cenococcum geophilum.</title>
        <authorList>
            <consortium name="DOE Joint Genome Institute"/>
            <person name="Peter M."/>
            <person name="Kohler A."/>
            <person name="Ohm R.A."/>
            <person name="Kuo A."/>
            <person name="Krutzmann J."/>
            <person name="Morin E."/>
            <person name="Arend M."/>
            <person name="Barry K.W."/>
            <person name="Binder M."/>
            <person name="Choi C."/>
            <person name="Clum A."/>
            <person name="Copeland A."/>
            <person name="Grisel N."/>
            <person name="Haridas S."/>
            <person name="Kipfer T."/>
            <person name="LaButti K."/>
            <person name="Lindquist E."/>
            <person name="Lipzen A."/>
            <person name="Maire R."/>
            <person name="Meier B."/>
            <person name="Mihaltcheva S."/>
            <person name="Molinier V."/>
            <person name="Murat C."/>
            <person name="Poggeler S."/>
            <person name="Quandt C.A."/>
            <person name="Sperisen C."/>
            <person name="Tritt A."/>
            <person name="Tisserant E."/>
            <person name="Crous P.W."/>
            <person name="Henrissat B."/>
            <person name="Nehls U."/>
            <person name="Egli S."/>
            <person name="Spatafora J.W."/>
            <person name="Grigoriev I.V."/>
            <person name="Martin F.M."/>
        </authorList>
    </citation>
    <scope>NUCLEOTIDE SEQUENCE [LARGE SCALE GENOMIC DNA]</scope>
    <source>
        <strain evidence="1 2">CBS 207.34</strain>
    </source>
</reference>
<evidence type="ECO:0000313" key="2">
    <source>
        <dbReference type="Proteomes" id="UP000250140"/>
    </source>
</evidence>
<organism evidence="1 2">
    <name type="scientific">Glonium stellatum</name>
    <dbReference type="NCBI Taxonomy" id="574774"/>
    <lineage>
        <taxon>Eukaryota</taxon>
        <taxon>Fungi</taxon>
        <taxon>Dikarya</taxon>
        <taxon>Ascomycota</taxon>
        <taxon>Pezizomycotina</taxon>
        <taxon>Dothideomycetes</taxon>
        <taxon>Pleosporomycetidae</taxon>
        <taxon>Gloniales</taxon>
        <taxon>Gloniaceae</taxon>
        <taxon>Glonium</taxon>
    </lineage>
</organism>